<gene>
    <name evidence="2" type="ORF">HPB48_010062</name>
</gene>
<reference evidence="2 3" key="1">
    <citation type="journal article" date="2020" name="Cell">
        <title>Large-Scale Comparative Analyses of Tick Genomes Elucidate Their Genetic Diversity and Vector Capacities.</title>
        <authorList>
            <consortium name="Tick Genome and Microbiome Consortium (TIGMIC)"/>
            <person name="Jia N."/>
            <person name="Wang J."/>
            <person name="Shi W."/>
            <person name="Du L."/>
            <person name="Sun Y."/>
            <person name="Zhan W."/>
            <person name="Jiang J.F."/>
            <person name="Wang Q."/>
            <person name="Zhang B."/>
            <person name="Ji P."/>
            <person name="Bell-Sakyi L."/>
            <person name="Cui X.M."/>
            <person name="Yuan T.T."/>
            <person name="Jiang B.G."/>
            <person name="Yang W.F."/>
            <person name="Lam T.T."/>
            <person name="Chang Q.C."/>
            <person name="Ding S.J."/>
            <person name="Wang X.J."/>
            <person name="Zhu J.G."/>
            <person name="Ruan X.D."/>
            <person name="Zhao L."/>
            <person name="Wei J.T."/>
            <person name="Ye R.Z."/>
            <person name="Que T.C."/>
            <person name="Du C.H."/>
            <person name="Zhou Y.H."/>
            <person name="Cheng J.X."/>
            <person name="Dai P.F."/>
            <person name="Guo W.B."/>
            <person name="Han X.H."/>
            <person name="Huang E.J."/>
            <person name="Li L.F."/>
            <person name="Wei W."/>
            <person name="Gao Y.C."/>
            <person name="Liu J.Z."/>
            <person name="Shao H.Z."/>
            <person name="Wang X."/>
            <person name="Wang C.C."/>
            <person name="Yang T.C."/>
            <person name="Huo Q.B."/>
            <person name="Li W."/>
            <person name="Chen H.Y."/>
            <person name="Chen S.E."/>
            <person name="Zhou L.G."/>
            <person name="Ni X.B."/>
            <person name="Tian J.H."/>
            <person name="Sheng Y."/>
            <person name="Liu T."/>
            <person name="Pan Y.S."/>
            <person name="Xia L.Y."/>
            <person name="Li J."/>
            <person name="Zhao F."/>
            <person name="Cao W.C."/>
        </authorList>
    </citation>
    <scope>NUCLEOTIDE SEQUENCE [LARGE SCALE GENOMIC DNA]</scope>
    <source>
        <strain evidence="2">HaeL-2018</strain>
    </source>
</reference>
<evidence type="ECO:0000313" key="2">
    <source>
        <dbReference type="EMBL" id="KAH9379462.1"/>
    </source>
</evidence>
<keyword evidence="1" id="KW-0175">Coiled coil</keyword>
<protein>
    <submittedName>
        <fullName evidence="2">Uncharacterized protein</fullName>
    </submittedName>
</protein>
<feature type="coiled-coil region" evidence="1">
    <location>
        <begin position="4"/>
        <end position="59"/>
    </location>
</feature>
<dbReference type="AlphaFoldDB" id="A0A9J6GLY5"/>
<dbReference type="VEuPathDB" id="VectorBase:HLOH_044108"/>
<organism evidence="2 3">
    <name type="scientific">Haemaphysalis longicornis</name>
    <name type="common">Bush tick</name>
    <dbReference type="NCBI Taxonomy" id="44386"/>
    <lineage>
        <taxon>Eukaryota</taxon>
        <taxon>Metazoa</taxon>
        <taxon>Ecdysozoa</taxon>
        <taxon>Arthropoda</taxon>
        <taxon>Chelicerata</taxon>
        <taxon>Arachnida</taxon>
        <taxon>Acari</taxon>
        <taxon>Parasitiformes</taxon>
        <taxon>Ixodida</taxon>
        <taxon>Ixodoidea</taxon>
        <taxon>Ixodidae</taxon>
        <taxon>Haemaphysalinae</taxon>
        <taxon>Haemaphysalis</taxon>
    </lineage>
</organism>
<accession>A0A9J6GLY5</accession>
<evidence type="ECO:0000256" key="1">
    <source>
        <dbReference type="SAM" id="Coils"/>
    </source>
</evidence>
<evidence type="ECO:0000313" key="3">
    <source>
        <dbReference type="Proteomes" id="UP000821853"/>
    </source>
</evidence>
<dbReference type="Proteomes" id="UP000821853">
    <property type="component" value="Chromosome 8"/>
</dbReference>
<keyword evidence="3" id="KW-1185">Reference proteome</keyword>
<sequence length="105" mass="11811">MPTNAELARDVKALSQEIEEMKKSLSVFNTLYENMKEKQEQLTSENKVLKKENEQLSKGLAESEQYSRLNNIEIKGIPCTQGEDCSKILEKSGKQLVCTVTSADV</sequence>
<proteinExistence type="predicted"/>
<dbReference type="OrthoDB" id="5989141at2759"/>
<comment type="caution">
    <text evidence="2">The sequence shown here is derived from an EMBL/GenBank/DDBJ whole genome shotgun (WGS) entry which is preliminary data.</text>
</comment>
<dbReference type="EMBL" id="JABSTR010000010">
    <property type="protein sequence ID" value="KAH9379462.1"/>
    <property type="molecule type" value="Genomic_DNA"/>
</dbReference>
<name>A0A9J6GLY5_HAELO</name>